<dbReference type="OrthoDB" id="770843at2"/>
<gene>
    <name evidence="2" type="ORF">CDA63_02685</name>
</gene>
<accession>A0A246FPK6</accession>
<keyword evidence="3" id="KW-1185">Reference proteome</keyword>
<proteinExistence type="predicted"/>
<dbReference type="EMBL" id="NIRR01000002">
    <property type="protein sequence ID" value="OWP64685.1"/>
    <property type="molecule type" value="Genomic_DNA"/>
</dbReference>
<reference evidence="2 3" key="1">
    <citation type="submission" date="2017-06" db="EMBL/GenBank/DDBJ databases">
        <title>Hymenobacter amundsenii sp. nov. isolated from regoliths in Antarctica.</title>
        <authorList>
            <person name="Sedlacek I."/>
            <person name="Kralova S."/>
            <person name="Pantucek R."/>
            <person name="Svec P."/>
            <person name="Holochova P."/>
            <person name="Stankova E."/>
            <person name="Vrbovska V."/>
            <person name="Busse H.-J."/>
        </authorList>
    </citation>
    <scope>NUCLEOTIDE SEQUENCE [LARGE SCALE GENOMIC DNA]</scope>
    <source>
        <strain evidence="2 3">CCM 8682</strain>
    </source>
</reference>
<evidence type="ECO:0000313" key="2">
    <source>
        <dbReference type="EMBL" id="OWP64685.1"/>
    </source>
</evidence>
<evidence type="ECO:0000259" key="1">
    <source>
        <dbReference type="Pfam" id="PF13628"/>
    </source>
</evidence>
<sequence>MPISGRICALLLLPWLGACSGGESNKDPIFEAKFQNEKRIGSENVTKRQIQDAEYMVETASRKMELLEISQIAQRKAASADARYAAQNVINQATSMLNDIKNLAQQKGVVLPTGLGEKQAEQVGELTALNNAAFDQKYAALLQSVVDQDLDATDDMTSDAYNAEIRAMASRQLASLQDLKRATEVLHDKLNP</sequence>
<feature type="domain" description="DUF4142" evidence="1">
    <location>
        <begin position="51"/>
        <end position="180"/>
    </location>
</feature>
<dbReference type="AlphaFoldDB" id="A0A246FPK6"/>
<comment type="caution">
    <text evidence="2">The sequence shown here is derived from an EMBL/GenBank/DDBJ whole genome shotgun (WGS) entry which is preliminary data.</text>
</comment>
<dbReference type="PROSITE" id="PS51257">
    <property type="entry name" value="PROKAR_LIPOPROTEIN"/>
    <property type="match status" value="1"/>
</dbReference>
<name>A0A246FPK6_9BACT</name>
<protein>
    <recommendedName>
        <fullName evidence="1">DUF4142 domain-containing protein</fullName>
    </recommendedName>
</protein>
<dbReference type="Pfam" id="PF13628">
    <property type="entry name" value="DUF4142"/>
    <property type="match status" value="1"/>
</dbReference>
<dbReference type="Gene3D" id="1.20.1260.10">
    <property type="match status" value="1"/>
</dbReference>
<organism evidence="2 3">
    <name type="scientific">Hymenobacter amundsenii</name>
    <dbReference type="NCBI Taxonomy" id="2006685"/>
    <lineage>
        <taxon>Bacteria</taxon>
        <taxon>Pseudomonadati</taxon>
        <taxon>Bacteroidota</taxon>
        <taxon>Cytophagia</taxon>
        <taxon>Cytophagales</taxon>
        <taxon>Hymenobacteraceae</taxon>
        <taxon>Hymenobacter</taxon>
    </lineage>
</organism>
<dbReference type="RefSeq" id="WP_088462907.1">
    <property type="nucleotide sequence ID" value="NZ_NIRR01000002.1"/>
</dbReference>
<dbReference type="InterPro" id="IPR012347">
    <property type="entry name" value="Ferritin-like"/>
</dbReference>
<dbReference type="InterPro" id="IPR025419">
    <property type="entry name" value="DUF4142"/>
</dbReference>
<dbReference type="Proteomes" id="UP000197277">
    <property type="component" value="Unassembled WGS sequence"/>
</dbReference>
<evidence type="ECO:0000313" key="3">
    <source>
        <dbReference type="Proteomes" id="UP000197277"/>
    </source>
</evidence>